<keyword evidence="3" id="KW-0805">Transcription regulation</keyword>
<evidence type="ECO:0008006" key="10">
    <source>
        <dbReference type="Google" id="ProtNLM"/>
    </source>
</evidence>
<dbReference type="PANTHER" id="PTHR40621">
    <property type="entry name" value="TRANSCRIPTION FACTOR KAPC-RELATED"/>
    <property type="match status" value="1"/>
</dbReference>
<organism evidence="8 9">
    <name type="scientific">Monilinia vaccinii-corymbosi</name>
    <dbReference type="NCBI Taxonomy" id="61207"/>
    <lineage>
        <taxon>Eukaryota</taxon>
        <taxon>Fungi</taxon>
        <taxon>Dikarya</taxon>
        <taxon>Ascomycota</taxon>
        <taxon>Pezizomycotina</taxon>
        <taxon>Leotiomycetes</taxon>
        <taxon>Helotiales</taxon>
        <taxon>Sclerotiniaceae</taxon>
        <taxon>Monilinia</taxon>
    </lineage>
</organism>
<protein>
    <recommendedName>
        <fullName evidence="10">BZIP domain-containing protein</fullName>
    </recommendedName>
</protein>
<evidence type="ECO:0000256" key="3">
    <source>
        <dbReference type="ARBA" id="ARBA00023015"/>
    </source>
</evidence>
<dbReference type="CDD" id="cd14688">
    <property type="entry name" value="bZIP_YAP"/>
    <property type="match status" value="1"/>
</dbReference>
<feature type="compositionally biased region" description="Polar residues" evidence="7">
    <location>
        <begin position="95"/>
        <end position="110"/>
    </location>
</feature>
<feature type="region of interest" description="Disordered" evidence="7">
    <location>
        <begin position="78"/>
        <end position="133"/>
    </location>
</feature>
<evidence type="ECO:0000256" key="2">
    <source>
        <dbReference type="ARBA" id="ARBA00007163"/>
    </source>
</evidence>
<dbReference type="InterPro" id="IPR050936">
    <property type="entry name" value="AP-1-like"/>
</dbReference>
<evidence type="ECO:0000313" key="9">
    <source>
        <dbReference type="Proteomes" id="UP000672032"/>
    </source>
</evidence>
<dbReference type="GO" id="GO:0000976">
    <property type="term" value="F:transcription cis-regulatory region binding"/>
    <property type="evidence" value="ECO:0007669"/>
    <property type="project" value="InterPro"/>
</dbReference>
<dbReference type="PANTHER" id="PTHR40621:SF11">
    <property type="entry name" value="TRANSCRIPTION FACTOR KAPC-RELATED"/>
    <property type="match status" value="1"/>
</dbReference>
<keyword evidence="9" id="KW-1185">Reference proteome</keyword>
<evidence type="ECO:0000256" key="1">
    <source>
        <dbReference type="ARBA" id="ARBA00004123"/>
    </source>
</evidence>
<accession>A0A8A3PRX2</accession>
<evidence type="ECO:0000313" key="8">
    <source>
        <dbReference type="EMBL" id="QSZ37773.1"/>
    </source>
</evidence>
<evidence type="ECO:0000256" key="4">
    <source>
        <dbReference type="ARBA" id="ARBA00023125"/>
    </source>
</evidence>
<evidence type="ECO:0000256" key="5">
    <source>
        <dbReference type="ARBA" id="ARBA00023163"/>
    </source>
</evidence>
<dbReference type="AlphaFoldDB" id="A0A8A3PRX2"/>
<dbReference type="OrthoDB" id="5218140at2759"/>
<feature type="compositionally biased region" description="Basic residues" evidence="7">
    <location>
        <begin position="83"/>
        <end position="93"/>
    </location>
</feature>
<comment type="subcellular location">
    <subcellularLocation>
        <location evidence="1">Nucleus</location>
    </subcellularLocation>
</comment>
<dbReference type="GO" id="GO:0001228">
    <property type="term" value="F:DNA-binding transcription activator activity, RNA polymerase II-specific"/>
    <property type="evidence" value="ECO:0007669"/>
    <property type="project" value="TreeGrafter"/>
</dbReference>
<keyword evidence="4" id="KW-0238">DNA-binding</keyword>
<dbReference type="Gene3D" id="1.20.5.170">
    <property type="match status" value="1"/>
</dbReference>
<reference evidence="8" key="1">
    <citation type="submission" date="2020-10" db="EMBL/GenBank/DDBJ databases">
        <title>Genome Sequence of Monilinia vaccinii-corymbosi Sheds Light on Mummy Berry Disease Infection of Blueberry and Mating Type.</title>
        <authorList>
            <person name="Yow A.G."/>
            <person name="Zhang Y."/>
            <person name="Bansal K."/>
            <person name="Eacker S.M."/>
            <person name="Sullivan S."/>
            <person name="Liachko I."/>
            <person name="Cubeta M.A."/>
            <person name="Rollins J.A."/>
            <person name="Ashrafi H."/>
        </authorList>
    </citation>
    <scope>NUCLEOTIDE SEQUENCE</scope>
    <source>
        <strain evidence="8">RL-1</strain>
    </source>
</reference>
<evidence type="ECO:0000256" key="6">
    <source>
        <dbReference type="ARBA" id="ARBA00023242"/>
    </source>
</evidence>
<keyword evidence="5" id="KW-0804">Transcription</keyword>
<dbReference type="EMBL" id="CP063413">
    <property type="protein sequence ID" value="QSZ37773.1"/>
    <property type="molecule type" value="Genomic_DNA"/>
</dbReference>
<sequence length="526" mass="58539">QGTSLYQVLCLTAADIIYIDTKSTTWNHNPRHSNKLRANSGLLRPDTNHGRYHIVLAPLGREAFIQEGQVHVKYHQAQAQDFRKRRRRAKCCNHSKPTQAGASPKSTDVTPSRHKPFGSGADPSTREHRRRKKNHVKYLEEDAIHLREMIATAENESSALVSENEAMKSSLSASGVKPQTKTLLRTQPTIFLPPQEYESFSSLKISDSAQKKRRTIKSIDYEAENDKLSSYISDMLTRDNTPRTNYFPNGQDVRCDSGTSIGSHVSIQFDEFVNASCLHISDSSRSSSRGPGVMDLSKPLPPLPGHVSIPHNTSQIPSSPDLSIIAINFILALEHPCRIHFHHTPDPPPPFDPNGNPSGHELMASTHIFAHAPAEAFNDPAPESSWSSSLMSLAQLHAMSQSLPPPDYEITPVQAWFKIAEKYHHEIEKVVETSRIEGLKRGLGSLSRCYRFGAVMDVEGFWEVVDEVMTRDDIPLMSPPYCDATISGLLTIASDEAKCDEFAEILELWFLCAILLEQGGASPNTY</sequence>
<comment type="similarity">
    <text evidence="2">Belongs to the bZIP family.</text>
</comment>
<feature type="non-terminal residue" evidence="8">
    <location>
        <position position="1"/>
    </location>
</feature>
<gene>
    <name evidence="8" type="ORF">DSL72_008872</name>
</gene>
<dbReference type="Proteomes" id="UP000672032">
    <property type="component" value="Chromosome 9"/>
</dbReference>
<dbReference type="GO" id="GO:0090575">
    <property type="term" value="C:RNA polymerase II transcription regulator complex"/>
    <property type="evidence" value="ECO:0007669"/>
    <property type="project" value="TreeGrafter"/>
</dbReference>
<proteinExistence type="inferred from homology"/>
<evidence type="ECO:0000256" key="7">
    <source>
        <dbReference type="SAM" id="MobiDB-lite"/>
    </source>
</evidence>
<name>A0A8A3PRX2_9HELO</name>
<keyword evidence="6" id="KW-0539">Nucleus</keyword>